<name>A0A0Q9Z0T2_9GAMM</name>
<reference evidence="2" key="3">
    <citation type="submission" date="2021-06" db="EMBL/GenBank/DDBJ databases">
        <title>Genomic Description and Analysis of Intracellular Bacteria, Candidatus Berkiella cookevillensis and Candidatus Berkiella aquae.</title>
        <authorList>
            <person name="Kidane D.T."/>
            <person name="Mehari Y.T."/>
            <person name="Rice F.C."/>
            <person name="Arivett B.A."/>
            <person name="Farone A.L."/>
            <person name="Berk S.G."/>
            <person name="Farone M.B."/>
        </authorList>
    </citation>
    <scope>NUCLEOTIDE SEQUENCE</scope>
    <source>
        <strain evidence="2">HT99</strain>
    </source>
</reference>
<dbReference type="AlphaFoldDB" id="A0A0Q9Z0T2"/>
<accession>A0A0Q9Z0T2</accession>
<dbReference type="EMBL" id="LKAJ02000001">
    <property type="protein sequence ID" value="MCS5711972.1"/>
    <property type="molecule type" value="Genomic_DNA"/>
</dbReference>
<reference evidence="2" key="2">
    <citation type="journal article" date="2016" name="Genome Announc.">
        <title>Draft Genome Sequences of Two Novel Amoeba-Resistant Intranuclear Bacteria, 'Candidatus Berkiella cookevillensis' and 'Candidatus Berkiella aquae'.</title>
        <authorList>
            <person name="Mehari Y.T."/>
            <person name="Arivett B.A."/>
            <person name="Farone A.L."/>
            <person name="Gunderson J.H."/>
            <person name="Farone M.B."/>
        </authorList>
    </citation>
    <scope>NUCLEOTIDE SEQUENCE</scope>
    <source>
        <strain evidence="2">HT99</strain>
    </source>
</reference>
<evidence type="ECO:0000313" key="2">
    <source>
        <dbReference type="EMBL" id="MCS5711972.1"/>
    </source>
</evidence>
<evidence type="ECO:0000313" key="3">
    <source>
        <dbReference type="Proteomes" id="UP000051497"/>
    </source>
</evidence>
<evidence type="ECO:0000313" key="1">
    <source>
        <dbReference type="EMBL" id="KRG22663.1"/>
    </source>
</evidence>
<organism evidence="1">
    <name type="scientific">Candidatus Berkiella aquae</name>
    <dbReference type="NCBI Taxonomy" id="295108"/>
    <lineage>
        <taxon>Bacteria</taxon>
        <taxon>Pseudomonadati</taxon>
        <taxon>Pseudomonadota</taxon>
        <taxon>Gammaproteobacteria</taxon>
        <taxon>Candidatus Berkiellales</taxon>
        <taxon>Candidatus Berkiellaceae</taxon>
        <taxon>Candidatus Berkiella</taxon>
    </lineage>
</organism>
<gene>
    <name evidence="1" type="ORF">HT99x_00201</name>
    <name evidence="2" type="ORF">HT99x_011065</name>
</gene>
<comment type="caution">
    <text evidence="1">The sequence shown here is derived from an EMBL/GenBank/DDBJ whole genome shotgun (WGS) entry which is preliminary data.</text>
</comment>
<sequence length="78" mass="8945">MRLLVKNDLNAISGGLTCEQALIREIEDFDFDFVPAEYCTKAQFTKYGLAMIDKFYEPNGWESLTEQTAIDFIKSLNL</sequence>
<proteinExistence type="predicted"/>
<dbReference type="EMBL" id="LKAJ01000001">
    <property type="protein sequence ID" value="KRG22663.1"/>
    <property type="molecule type" value="Genomic_DNA"/>
</dbReference>
<reference evidence="1" key="1">
    <citation type="submission" date="2015-09" db="EMBL/GenBank/DDBJ databases">
        <title>Draft Genome Sequences of Two Novel Amoeba-resistant Intranuclear Bacteria, Candidatus Berkiella cookevillensis and Candidatus Berkiella aquae.</title>
        <authorList>
            <person name="Mehari Y.T."/>
            <person name="Arivett B.A."/>
            <person name="Farone A.L."/>
            <person name="Gunderson J.H."/>
            <person name="Farone M.B."/>
        </authorList>
    </citation>
    <scope>NUCLEOTIDE SEQUENCE [LARGE SCALE GENOMIC DNA]</scope>
    <source>
        <strain evidence="1">HT99</strain>
    </source>
</reference>
<dbReference type="Proteomes" id="UP000051497">
    <property type="component" value="Unassembled WGS sequence"/>
</dbReference>
<dbReference type="RefSeq" id="WP_075064852.1">
    <property type="nucleotide sequence ID" value="NZ_LKAJ02000001.1"/>
</dbReference>
<keyword evidence="3" id="KW-1185">Reference proteome</keyword>
<protein>
    <submittedName>
        <fullName evidence="1">Uncharacterized protein</fullName>
    </submittedName>
</protein>